<feature type="region of interest" description="Disordered" evidence="1">
    <location>
        <begin position="53"/>
        <end position="156"/>
    </location>
</feature>
<evidence type="ECO:0000313" key="2">
    <source>
        <dbReference type="EMBL" id="QPG06984.1"/>
    </source>
</evidence>
<evidence type="ECO:0000256" key="1">
    <source>
        <dbReference type="SAM" id="MobiDB-lite"/>
    </source>
</evidence>
<keyword evidence="3" id="KW-1185">Reference proteome</keyword>
<evidence type="ECO:0000313" key="3">
    <source>
        <dbReference type="Proteomes" id="UP000595095"/>
    </source>
</evidence>
<sequence length="156" mass="16895">MKIILEENDIVEILRQHVVSNNLLNLADKDFDINLEIDGTNVTGSLDTSTAALAMPKANDTAAPKAKRTTKRRKAAEPEAVKVDTPEKEAVSDAPEKETEAPEKEIESTAPAAPASSEEDKSIGKKASSFFRNDDTPPFKPDAVDDGATERKSLFN</sequence>
<dbReference type="AlphaFoldDB" id="A0A7S9DZU9"/>
<name>A0A7S9DZU9_9ALTE</name>
<protein>
    <submittedName>
        <fullName evidence="2">Uncharacterized protein</fullName>
    </submittedName>
</protein>
<accession>A0A7S9DZU9</accession>
<dbReference type="Proteomes" id="UP000595095">
    <property type="component" value="Chromosome"/>
</dbReference>
<dbReference type="RefSeq" id="WP_195812056.1">
    <property type="nucleotide sequence ID" value="NZ_CP064795.1"/>
</dbReference>
<feature type="compositionally biased region" description="Basic residues" evidence="1">
    <location>
        <begin position="65"/>
        <end position="74"/>
    </location>
</feature>
<dbReference type="KEGG" id="smaa:IT774_07725"/>
<proteinExistence type="predicted"/>
<dbReference type="EMBL" id="CP064795">
    <property type="protein sequence ID" value="QPG06984.1"/>
    <property type="molecule type" value="Genomic_DNA"/>
</dbReference>
<feature type="compositionally biased region" description="Basic and acidic residues" evidence="1">
    <location>
        <begin position="75"/>
        <end position="107"/>
    </location>
</feature>
<reference evidence="2 3" key="1">
    <citation type="submission" date="2020-11" db="EMBL/GenBank/DDBJ databases">
        <title>Complete genome sequence for Salinimonas sp. strain G2-b.</title>
        <authorList>
            <person name="Park S.-J."/>
        </authorList>
    </citation>
    <scope>NUCLEOTIDE SEQUENCE [LARGE SCALE GENOMIC DNA]</scope>
    <source>
        <strain evidence="2 3">G2-b</strain>
    </source>
</reference>
<organism evidence="2 3">
    <name type="scientific">Salinimonas marina</name>
    <dbReference type="NCBI Taxonomy" id="2785918"/>
    <lineage>
        <taxon>Bacteria</taxon>
        <taxon>Pseudomonadati</taxon>
        <taxon>Pseudomonadota</taxon>
        <taxon>Gammaproteobacteria</taxon>
        <taxon>Alteromonadales</taxon>
        <taxon>Alteromonadaceae</taxon>
        <taxon>Alteromonas/Salinimonas group</taxon>
        <taxon>Salinimonas</taxon>
    </lineage>
</organism>
<gene>
    <name evidence="2" type="ORF">IT774_07725</name>
</gene>